<proteinExistence type="predicted"/>
<dbReference type="SUPFAM" id="SSF48371">
    <property type="entry name" value="ARM repeat"/>
    <property type="match status" value="1"/>
</dbReference>
<dbReference type="InterPro" id="IPR011989">
    <property type="entry name" value="ARM-like"/>
</dbReference>
<dbReference type="GO" id="GO:0016301">
    <property type="term" value="F:kinase activity"/>
    <property type="evidence" value="ECO:0007669"/>
    <property type="project" value="UniProtKB-KW"/>
</dbReference>
<keyword evidence="2" id="KW-1185">Reference proteome</keyword>
<reference evidence="1 2" key="1">
    <citation type="submission" date="2022-01" db="EMBL/GenBank/DDBJ databases">
        <title>A high-quality chromosome-level genome assembly of rohu carp, Labeo rohita.</title>
        <authorList>
            <person name="Arick M.A. II"/>
            <person name="Hsu C.-Y."/>
            <person name="Magbanua Z."/>
            <person name="Pechanova O."/>
            <person name="Grover C."/>
            <person name="Miller E."/>
            <person name="Thrash A."/>
            <person name="Ezzel L."/>
            <person name="Alam S."/>
            <person name="Benzie J."/>
            <person name="Hamilton M."/>
            <person name="Karsi A."/>
            <person name="Lawrence M.L."/>
            <person name="Peterson D.G."/>
        </authorList>
    </citation>
    <scope>NUCLEOTIDE SEQUENCE [LARGE SCALE GENOMIC DNA]</scope>
    <source>
        <strain evidence="2">BAU-BD-2019</strain>
        <tissue evidence="1">Blood</tissue>
    </source>
</reference>
<dbReference type="PANTHER" id="PTHR46240">
    <property type="entry name" value="SER/THR PROTEIN KINASE ULK4"/>
    <property type="match status" value="1"/>
</dbReference>
<organism evidence="1 2">
    <name type="scientific">Labeo rohita</name>
    <name type="common">Indian major carp</name>
    <name type="synonym">Cyprinus rohita</name>
    <dbReference type="NCBI Taxonomy" id="84645"/>
    <lineage>
        <taxon>Eukaryota</taxon>
        <taxon>Metazoa</taxon>
        <taxon>Chordata</taxon>
        <taxon>Craniata</taxon>
        <taxon>Vertebrata</taxon>
        <taxon>Euteleostomi</taxon>
        <taxon>Actinopterygii</taxon>
        <taxon>Neopterygii</taxon>
        <taxon>Teleostei</taxon>
        <taxon>Ostariophysi</taxon>
        <taxon>Cypriniformes</taxon>
        <taxon>Cyprinidae</taxon>
        <taxon>Labeoninae</taxon>
        <taxon>Labeonini</taxon>
        <taxon>Labeo</taxon>
    </lineage>
</organism>
<dbReference type="PANTHER" id="PTHR46240:SF1">
    <property type="entry name" value="SERINE_THREONINE-PROTEIN KINASE ULK4"/>
    <property type="match status" value="1"/>
</dbReference>
<dbReference type="InterPro" id="IPR016024">
    <property type="entry name" value="ARM-type_fold"/>
</dbReference>
<gene>
    <name evidence="1" type="ORF">H4Q32_017962</name>
</gene>
<protein>
    <submittedName>
        <fullName evidence="1">Serine/threonine-protein kinase ULK4</fullName>
    </submittedName>
</protein>
<dbReference type="EMBL" id="JACTAM010000016">
    <property type="protein sequence ID" value="KAI2655547.1"/>
    <property type="molecule type" value="Genomic_DNA"/>
</dbReference>
<keyword evidence="1" id="KW-0418">Kinase</keyword>
<accession>A0ABQ8LY32</accession>
<keyword evidence="1" id="KW-0808">Transferase</keyword>
<name>A0ABQ8LY32_LABRO</name>
<evidence type="ECO:0000313" key="2">
    <source>
        <dbReference type="Proteomes" id="UP000830375"/>
    </source>
</evidence>
<dbReference type="Gene3D" id="1.25.10.10">
    <property type="entry name" value="Leucine-rich Repeat Variant"/>
    <property type="match status" value="1"/>
</dbReference>
<comment type="caution">
    <text evidence="1">The sequence shown here is derived from an EMBL/GenBank/DDBJ whole genome shotgun (WGS) entry which is preliminary data.</text>
</comment>
<dbReference type="InterPro" id="IPR045906">
    <property type="entry name" value="ULK4"/>
</dbReference>
<evidence type="ECO:0000313" key="1">
    <source>
        <dbReference type="EMBL" id="KAI2655547.1"/>
    </source>
</evidence>
<sequence>MARGKNRAGKLSRGVRERMRQRLEDRSLVRSCPHLVAPLHINELWGIHVSQEELVVNHMAAKTIENVCSRESQYAQGFITAEVGPALWYLFTHSTVDALRVSAISALCKITRQSAGAFQSVIDKVGLPSILSCLVSGISRVQQHMLTMFAAMLASGAHSHRLVQDRDFVMKIIRSLESPSSVIRAKAFLVLLQVLMNNREMLLLCCNSR</sequence>
<dbReference type="Proteomes" id="UP000830375">
    <property type="component" value="Unassembled WGS sequence"/>
</dbReference>